<gene>
    <name evidence="1" type="ORF">Bca52824_017791</name>
</gene>
<dbReference type="Proteomes" id="UP000886595">
    <property type="component" value="Unassembled WGS sequence"/>
</dbReference>
<organism evidence="1 2">
    <name type="scientific">Brassica carinata</name>
    <name type="common">Ethiopian mustard</name>
    <name type="synonym">Abyssinian cabbage</name>
    <dbReference type="NCBI Taxonomy" id="52824"/>
    <lineage>
        <taxon>Eukaryota</taxon>
        <taxon>Viridiplantae</taxon>
        <taxon>Streptophyta</taxon>
        <taxon>Embryophyta</taxon>
        <taxon>Tracheophyta</taxon>
        <taxon>Spermatophyta</taxon>
        <taxon>Magnoliopsida</taxon>
        <taxon>eudicotyledons</taxon>
        <taxon>Gunneridae</taxon>
        <taxon>Pentapetalae</taxon>
        <taxon>rosids</taxon>
        <taxon>malvids</taxon>
        <taxon>Brassicales</taxon>
        <taxon>Brassicaceae</taxon>
        <taxon>Brassiceae</taxon>
        <taxon>Brassica</taxon>
    </lineage>
</organism>
<evidence type="ECO:0000313" key="1">
    <source>
        <dbReference type="EMBL" id="KAG2314669.1"/>
    </source>
</evidence>
<dbReference type="EMBL" id="JAAMPC010000004">
    <property type="protein sequence ID" value="KAG2314669.1"/>
    <property type="molecule type" value="Genomic_DNA"/>
</dbReference>
<name>A0A8X7VNA6_BRACI</name>
<protein>
    <submittedName>
        <fullName evidence="1">Uncharacterized protein</fullName>
    </submittedName>
</protein>
<sequence length="160" mass="17466">MLNFQNVFLCVQGLGIGRDELERNGDNLIWFLRVSPSLSSPSLSQLNQFPRETKATDPAHYCLLPRALTGIYGHDKLHSSSLIQKQNHRDLVQKTVVDVGLSPYGDWSLSSAAVISASLLDLWCAASSPHLRPQLSLPCYVFIVTTCVSPSSALIAGLSD</sequence>
<proteinExistence type="predicted"/>
<comment type="caution">
    <text evidence="1">The sequence shown here is derived from an EMBL/GenBank/DDBJ whole genome shotgun (WGS) entry which is preliminary data.</text>
</comment>
<keyword evidence="2" id="KW-1185">Reference proteome</keyword>
<reference evidence="1 2" key="1">
    <citation type="submission" date="2020-02" db="EMBL/GenBank/DDBJ databases">
        <authorList>
            <person name="Ma Q."/>
            <person name="Huang Y."/>
            <person name="Song X."/>
            <person name="Pei D."/>
        </authorList>
    </citation>
    <scope>NUCLEOTIDE SEQUENCE [LARGE SCALE GENOMIC DNA]</scope>
    <source>
        <strain evidence="1">Sxm20200214</strain>
        <tissue evidence="1">Leaf</tissue>
    </source>
</reference>
<dbReference type="AlphaFoldDB" id="A0A8X7VNA6"/>
<evidence type="ECO:0000313" key="2">
    <source>
        <dbReference type="Proteomes" id="UP000886595"/>
    </source>
</evidence>
<accession>A0A8X7VNA6</accession>